<dbReference type="InterPro" id="IPR034871">
    <property type="entry name" value="Allene_oxi_cyc_sf"/>
</dbReference>
<gene>
    <name evidence="10" type="ORF">RND81_08G220800</name>
</gene>
<dbReference type="AlphaFoldDB" id="A0AAW1JAJ8"/>
<sequence length="258" mass="28311">MANSSTMFSKTISTSSSLITSPTPKSLAFSSTSTFTHVGMNFSRNSFTKNLKICSKKNNQLSTKSLICKSQAIDSSDSSSSSVRVQEFSVYEINERDRESPAILKLSKKPDVFALGDLIPFTNKVYTGDLKTRLGITAGLCTLIQNKPEKKGDRYEAAYSFYFGNYGHIAIQGPYLTYEDSFLAVTGGSGIFEGVYGQVKLRQIVYPFKIFYTFYLKGLKGDLPDVFLGKPVEPTPDVEPSPAAKATLPEGVIPNFTD</sequence>
<evidence type="ECO:0000256" key="6">
    <source>
        <dbReference type="ARBA" id="ARBA00022946"/>
    </source>
</evidence>
<evidence type="ECO:0000256" key="1">
    <source>
        <dbReference type="ARBA" id="ARBA00004229"/>
    </source>
</evidence>
<dbReference type="GO" id="GO:0009695">
    <property type="term" value="P:jasmonic acid biosynthetic process"/>
    <property type="evidence" value="ECO:0007669"/>
    <property type="project" value="InterPro"/>
</dbReference>
<keyword evidence="7" id="KW-0413">Isomerase</keyword>
<accession>A0AAW1JAJ8</accession>
<dbReference type="Gene3D" id="2.40.480.10">
    <property type="entry name" value="Allene oxide cyclase-like"/>
    <property type="match status" value="1"/>
</dbReference>
<dbReference type="EC" id="5.3.99.6" evidence="3"/>
<evidence type="ECO:0000256" key="8">
    <source>
        <dbReference type="ARBA" id="ARBA00049891"/>
    </source>
</evidence>
<keyword evidence="11" id="KW-1185">Reference proteome</keyword>
<dbReference type="SUPFAM" id="SSF141493">
    <property type="entry name" value="Allene oxide cyclase-like"/>
    <property type="match status" value="1"/>
</dbReference>
<proteinExistence type="inferred from homology"/>
<keyword evidence="5" id="KW-0934">Plastid</keyword>
<evidence type="ECO:0000256" key="9">
    <source>
        <dbReference type="SAM" id="MobiDB-lite"/>
    </source>
</evidence>
<comment type="similarity">
    <text evidence="2">Belongs to the allene oxide cyclase family.</text>
</comment>
<dbReference type="PANTHER" id="PTHR31843:SF11">
    <property type="entry name" value="ALLENE OXIDE CYCLASE 4, CHLOROPLASTIC"/>
    <property type="match status" value="1"/>
</dbReference>
<evidence type="ECO:0000256" key="5">
    <source>
        <dbReference type="ARBA" id="ARBA00022640"/>
    </source>
</evidence>
<dbReference type="InterPro" id="IPR044859">
    <property type="entry name" value="Allene_oxi_cyc_Dirigent"/>
</dbReference>
<dbReference type="GO" id="GO:0046423">
    <property type="term" value="F:allene-oxide cyclase activity"/>
    <property type="evidence" value="ECO:0007669"/>
    <property type="project" value="UniProtKB-EC"/>
</dbReference>
<protein>
    <recommendedName>
        <fullName evidence="3">allene-oxide cyclase</fullName>
        <ecNumber evidence="3">5.3.99.6</ecNumber>
    </recommendedName>
</protein>
<comment type="catalytic activity">
    <reaction evidence="8">
        <text>(9Z,13S,15Z)-12,13-epoxyoctadeca-9,11,15-trienoate = (9S,13S,15Z)-12-oxophyto-10,15-dienoate</text>
        <dbReference type="Rhea" id="RHEA:22592"/>
        <dbReference type="ChEBI" id="CHEBI:36438"/>
        <dbReference type="ChEBI" id="CHEBI:57411"/>
        <dbReference type="EC" id="5.3.99.6"/>
    </reaction>
</comment>
<comment type="subcellular location">
    <subcellularLocation>
        <location evidence="1">Plastid</location>
        <location evidence="1">Chloroplast</location>
    </subcellularLocation>
</comment>
<evidence type="ECO:0000313" key="11">
    <source>
        <dbReference type="Proteomes" id="UP001443914"/>
    </source>
</evidence>
<dbReference type="PANTHER" id="PTHR31843">
    <property type="entry name" value="ALLENE OXIDE CYCLASE 4, CHLOROPLASTIC"/>
    <property type="match status" value="1"/>
</dbReference>
<organism evidence="10 11">
    <name type="scientific">Saponaria officinalis</name>
    <name type="common">Common soapwort</name>
    <name type="synonym">Lychnis saponaria</name>
    <dbReference type="NCBI Taxonomy" id="3572"/>
    <lineage>
        <taxon>Eukaryota</taxon>
        <taxon>Viridiplantae</taxon>
        <taxon>Streptophyta</taxon>
        <taxon>Embryophyta</taxon>
        <taxon>Tracheophyta</taxon>
        <taxon>Spermatophyta</taxon>
        <taxon>Magnoliopsida</taxon>
        <taxon>eudicotyledons</taxon>
        <taxon>Gunneridae</taxon>
        <taxon>Pentapetalae</taxon>
        <taxon>Caryophyllales</taxon>
        <taxon>Caryophyllaceae</taxon>
        <taxon>Caryophylleae</taxon>
        <taxon>Saponaria</taxon>
    </lineage>
</organism>
<dbReference type="Proteomes" id="UP001443914">
    <property type="component" value="Unassembled WGS sequence"/>
</dbReference>
<dbReference type="EMBL" id="JBDFQZ010000008">
    <property type="protein sequence ID" value="KAK9700162.1"/>
    <property type="molecule type" value="Genomic_DNA"/>
</dbReference>
<evidence type="ECO:0000256" key="7">
    <source>
        <dbReference type="ARBA" id="ARBA00023235"/>
    </source>
</evidence>
<evidence type="ECO:0000256" key="2">
    <source>
        <dbReference type="ARBA" id="ARBA00007982"/>
    </source>
</evidence>
<reference evidence="10" key="1">
    <citation type="submission" date="2024-03" db="EMBL/GenBank/DDBJ databases">
        <title>WGS assembly of Saponaria officinalis var. Norfolk2.</title>
        <authorList>
            <person name="Jenkins J."/>
            <person name="Shu S."/>
            <person name="Grimwood J."/>
            <person name="Barry K."/>
            <person name="Goodstein D."/>
            <person name="Schmutz J."/>
            <person name="Leebens-Mack J."/>
            <person name="Osbourn A."/>
        </authorList>
    </citation>
    <scope>NUCLEOTIDE SEQUENCE [LARGE SCALE GENOMIC DNA]</scope>
    <source>
        <strain evidence="10">JIC</strain>
    </source>
</reference>
<keyword evidence="6" id="KW-0809">Transit peptide</keyword>
<feature type="region of interest" description="Disordered" evidence="9">
    <location>
        <begin position="238"/>
        <end position="258"/>
    </location>
</feature>
<evidence type="ECO:0000313" key="10">
    <source>
        <dbReference type="EMBL" id="KAK9700162.1"/>
    </source>
</evidence>
<comment type="caution">
    <text evidence="10">The sequence shown here is derived from an EMBL/GenBank/DDBJ whole genome shotgun (WGS) entry which is preliminary data.</text>
</comment>
<dbReference type="Pfam" id="PF06351">
    <property type="entry name" value="Allene_ox_cyc"/>
    <property type="match status" value="1"/>
</dbReference>
<name>A0AAW1JAJ8_SAPOF</name>
<keyword evidence="4" id="KW-0150">Chloroplast</keyword>
<dbReference type="InterPro" id="IPR009410">
    <property type="entry name" value="Allene_ox_cyc"/>
</dbReference>
<dbReference type="GO" id="GO:0009507">
    <property type="term" value="C:chloroplast"/>
    <property type="evidence" value="ECO:0007669"/>
    <property type="project" value="UniProtKB-SubCell"/>
</dbReference>
<evidence type="ECO:0000256" key="3">
    <source>
        <dbReference type="ARBA" id="ARBA00012209"/>
    </source>
</evidence>
<evidence type="ECO:0000256" key="4">
    <source>
        <dbReference type="ARBA" id="ARBA00022528"/>
    </source>
</evidence>